<evidence type="ECO:0000313" key="20">
    <source>
        <dbReference type="Proteomes" id="UP001150538"/>
    </source>
</evidence>
<name>A0A9W8A2D1_9FUNG</name>
<dbReference type="PRINTS" id="PR00853">
    <property type="entry name" value="XPGRADSUPER"/>
</dbReference>
<dbReference type="GO" id="GO:0043137">
    <property type="term" value="P:DNA replication, removal of RNA primer"/>
    <property type="evidence" value="ECO:0007669"/>
    <property type="project" value="UniProtKB-UniRule"/>
</dbReference>
<comment type="subcellular location">
    <subcellularLocation>
        <location evidence="1 15">Mitochondrion</location>
    </subcellularLocation>
    <subcellularLocation>
        <location evidence="15">Nucleus</location>
        <location evidence="15">Nucleolus</location>
    </subcellularLocation>
    <subcellularLocation>
        <location evidence="15">Nucleus</location>
        <location evidence="15">Nucleoplasm</location>
    </subcellularLocation>
    <text evidence="15">Resides mostly in the nucleoli and relocalizes to the nucleoplasm upon DNA damage.</text>
</comment>
<dbReference type="AlphaFoldDB" id="A0A9W8A2D1"/>
<proteinExistence type="inferred from homology"/>
<keyword evidence="3 15" id="KW-0235">DNA replication</keyword>
<keyword evidence="11 15" id="KW-0496">Mitochondrion</keyword>
<comment type="function">
    <text evidence="15">Structure-specific nuclease with 5'-flap endonuclease and 5'-3' exonuclease activities involved in DNA replication and repair. During DNA replication, cleaves the 5'-overhanging flap structure that is generated by displacement synthesis when DNA polymerase encounters the 5'-end of a downstream Okazaki fragment. It enters the flap from the 5'-end and then tracks to cleave the flap base, leaving a nick for ligation. Also involved in the long patch base excision repair (LP-BER) pathway, by cleaving within the apurinic/apyrimidinic (AP) site-terminated flap. Acts as a genome stabilization factor that prevents flaps from equilibrating into structures that lead to duplications and deletions. Also possesses 5'-3' exonuclease activity on nicked or gapped double-stranded DNA, and exhibits RNase H activity. Also involved in replication and repair of rDNA and in repairing mitochondrial DNA.</text>
</comment>
<evidence type="ECO:0000256" key="5">
    <source>
        <dbReference type="ARBA" id="ARBA00022723"/>
    </source>
</evidence>
<dbReference type="PROSITE" id="PS00841">
    <property type="entry name" value="XPG_1"/>
    <property type="match status" value="1"/>
</dbReference>
<comment type="caution">
    <text evidence="19">The sequence shown here is derived from an EMBL/GenBank/DDBJ whole genome shotgun (WGS) entry which is preliminary data.</text>
</comment>
<dbReference type="CDD" id="cd09867">
    <property type="entry name" value="PIN_FEN1"/>
    <property type="match status" value="1"/>
</dbReference>
<evidence type="ECO:0000256" key="9">
    <source>
        <dbReference type="ARBA" id="ARBA00022839"/>
    </source>
</evidence>
<keyword evidence="12 15" id="KW-0234">DNA repair</keyword>
<keyword evidence="8 15" id="KW-0378">Hydrolase</keyword>
<keyword evidence="4 15" id="KW-0540">Nuclease</keyword>
<keyword evidence="7 15" id="KW-0227">DNA damage</keyword>
<organism evidence="19 20">
    <name type="scientific">Mycoemilia scoparia</name>
    <dbReference type="NCBI Taxonomy" id="417184"/>
    <lineage>
        <taxon>Eukaryota</taxon>
        <taxon>Fungi</taxon>
        <taxon>Fungi incertae sedis</taxon>
        <taxon>Zoopagomycota</taxon>
        <taxon>Kickxellomycotina</taxon>
        <taxon>Kickxellomycetes</taxon>
        <taxon>Kickxellales</taxon>
        <taxon>Kickxellaceae</taxon>
        <taxon>Mycoemilia</taxon>
    </lineage>
</organism>
<dbReference type="InterPro" id="IPR029060">
    <property type="entry name" value="PIN-like_dom_sf"/>
</dbReference>
<dbReference type="InterPro" id="IPR036279">
    <property type="entry name" value="5-3_exonuclease_C_sf"/>
</dbReference>
<dbReference type="InterPro" id="IPR006086">
    <property type="entry name" value="XPG-I_dom"/>
</dbReference>
<dbReference type="Pfam" id="PF00752">
    <property type="entry name" value="XPG_N"/>
    <property type="match status" value="1"/>
</dbReference>
<evidence type="ECO:0000256" key="8">
    <source>
        <dbReference type="ARBA" id="ARBA00022801"/>
    </source>
</evidence>
<evidence type="ECO:0000313" key="19">
    <source>
        <dbReference type="EMBL" id="KAJ1919480.1"/>
    </source>
</evidence>
<dbReference type="GO" id="GO:0000287">
    <property type="term" value="F:magnesium ion binding"/>
    <property type="evidence" value="ECO:0007669"/>
    <property type="project" value="UniProtKB-UniRule"/>
</dbReference>
<dbReference type="SUPFAM" id="SSF47807">
    <property type="entry name" value="5' to 3' exonuclease, C-terminal subdomain"/>
    <property type="match status" value="1"/>
</dbReference>
<dbReference type="SMART" id="SM00484">
    <property type="entry name" value="XPGI"/>
    <property type="match status" value="1"/>
</dbReference>
<comment type="cofactor">
    <cofactor evidence="15">
        <name>Mg(2+)</name>
        <dbReference type="ChEBI" id="CHEBI:18420"/>
    </cofactor>
    <text evidence="15">Binds 2 magnesium ions per subunit. They probably participate in the reaction catalyzed by the enzyme. May bind an additional third magnesium ion after substrate binding.</text>
</comment>
<dbReference type="GO" id="GO:0005730">
    <property type="term" value="C:nucleolus"/>
    <property type="evidence" value="ECO:0007669"/>
    <property type="project" value="UniProtKB-SubCell"/>
</dbReference>
<evidence type="ECO:0000256" key="12">
    <source>
        <dbReference type="ARBA" id="ARBA00023204"/>
    </source>
</evidence>
<keyword evidence="20" id="KW-1185">Reference proteome</keyword>
<feature type="region of interest" description="Disordered" evidence="16">
    <location>
        <begin position="329"/>
        <end position="382"/>
    </location>
</feature>
<evidence type="ECO:0000256" key="4">
    <source>
        <dbReference type="ARBA" id="ARBA00022722"/>
    </source>
</evidence>
<evidence type="ECO:0000256" key="11">
    <source>
        <dbReference type="ARBA" id="ARBA00023128"/>
    </source>
</evidence>
<keyword evidence="13 15" id="KW-0539">Nucleus</keyword>
<dbReference type="Gene3D" id="1.10.150.20">
    <property type="entry name" value="5' to 3' exonuclease, C-terminal subdomain"/>
    <property type="match status" value="1"/>
</dbReference>
<dbReference type="GO" id="GO:0005739">
    <property type="term" value="C:mitochondrion"/>
    <property type="evidence" value="ECO:0007669"/>
    <property type="project" value="UniProtKB-SubCell"/>
</dbReference>
<dbReference type="FunFam" id="3.40.50.1010:FF:000003">
    <property type="entry name" value="Flap endonuclease 1"/>
    <property type="match status" value="1"/>
</dbReference>
<dbReference type="EMBL" id="JANBPU010000026">
    <property type="protein sequence ID" value="KAJ1919480.1"/>
    <property type="molecule type" value="Genomic_DNA"/>
</dbReference>
<dbReference type="SMART" id="SM00485">
    <property type="entry name" value="XPGN"/>
    <property type="match status" value="1"/>
</dbReference>
<dbReference type="HAMAP" id="MF_00614">
    <property type="entry name" value="Fen"/>
    <property type="match status" value="1"/>
</dbReference>
<dbReference type="InterPro" id="IPR006085">
    <property type="entry name" value="XPG_DNA_repair_N"/>
</dbReference>
<dbReference type="EC" id="3.1.-.-" evidence="15"/>
<dbReference type="GO" id="GO:0005654">
    <property type="term" value="C:nucleoplasm"/>
    <property type="evidence" value="ECO:0007669"/>
    <property type="project" value="UniProtKB-SubCell"/>
</dbReference>
<keyword evidence="10 15" id="KW-0460">Magnesium</keyword>
<evidence type="ECO:0000256" key="6">
    <source>
        <dbReference type="ARBA" id="ARBA00022759"/>
    </source>
</evidence>
<dbReference type="Gene3D" id="3.40.50.1010">
    <property type="entry name" value="5'-nuclease"/>
    <property type="match status" value="1"/>
</dbReference>
<dbReference type="InterPro" id="IPR023426">
    <property type="entry name" value="Flap_endonuc"/>
</dbReference>
<keyword evidence="9 15" id="KW-0269">Exonuclease</keyword>
<evidence type="ECO:0000256" key="7">
    <source>
        <dbReference type="ARBA" id="ARBA00022763"/>
    </source>
</evidence>
<dbReference type="Pfam" id="PF00867">
    <property type="entry name" value="XPG_I"/>
    <property type="match status" value="1"/>
</dbReference>
<dbReference type="Proteomes" id="UP001150538">
    <property type="component" value="Unassembled WGS sequence"/>
</dbReference>
<evidence type="ECO:0000256" key="16">
    <source>
        <dbReference type="SAM" id="MobiDB-lite"/>
    </source>
</evidence>
<evidence type="ECO:0000256" key="10">
    <source>
        <dbReference type="ARBA" id="ARBA00022842"/>
    </source>
</evidence>
<dbReference type="InterPro" id="IPR006084">
    <property type="entry name" value="XPG/Rad2"/>
</dbReference>
<reference evidence="19" key="1">
    <citation type="submission" date="2022-07" db="EMBL/GenBank/DDBJ databases">
        <title>Phylogenomic reconstructions and comparative analyses of Kickxellomycotina fungi.</title>
        <authorList>
            <person name="Reynolds N.K."/>
            <person name="Stajich J.E."/>
            <person name="Barry K."/>
            <person name="Grigoriev I.V."/>
            <person name="Crous P."/>
            <person name="Smith M.E."/>
        </authorList>
    </citation>
    <scope>NUCLEOTIDE SEQUENCE</scope>
    <source>
        <strain evidence="19">NBRC 100468</strain>
    </source>
</reference>
<dbReference type="PANTHER" id="PTHR11081:SF9">
    <property type="entry name" value="FLAP ENDONUCLEASE 1"/>
    <property type="match status" value="1"/>
</dbReference>
<dbReference type="PANTHER" id="PTHR11081">
    <property type="entry name" value="FLAP ENDONUCLEASE FAMILY MEMBER"/>
    <property type="match status" value="1"/>
</dbReference>
<dbReference type="SUPFAM" id="SSF88723">
    <property type="entry name" value="PIN domain-like"/>
    <property type="match status" value="1"/>
</dbReference>
<dbReference type="FunFam" id="1.10.150.20:FF:000009">
    <property type="entry name" value="Flap endonuclease 1"/>
    <property type="match status" value="1"/>
</dbReference>
<evidence type="ECO:0000256" key="1">
    <source>
        <dbReference type="ARBA" id="ARBA00004173"/>
    </source>
</evidence>
<keyword evidence="2 15" id="KW-0597">Phosphoprotein</keyword>
<accession>A0A9W8A2D1</accession>
<evidence type="ECO:0000256" key="3">
    <source>
        <dbReference type="ARBA" id="ARBA00022705"/>
    </source>
</evidence>
<dbReference type="SMART" id="SM00279">
    <property type="entry name" value="HhH2"/>
    <property type="match status" value="1"/>
</dbReference>
<sequence>MGIHSLTKVIGDNAASALKSNDIKTYVGRKVAIDASMSIYQFLIAVRGQDGQNLTNEAGETTSHLIGMFYRTIRMVENGIKPVYVFDGKPPLLKSGELAKRLDRRVEAEKNLEAAKEAGDTELIDKMTRRTVRVSKEHNEECKRLLELMGIPIVNAPCEAEAQCAALAKSGKVWAAASEDMDTLCFGTPILLRHLTFSEARKMPIDEFHLDKVLDGLGLSQDEFIDLCIMLGCDYTGTIKGVGPKTATSLIQKHKTIEQVIKNLKESQTVPEEWNYAEVRKLFTHPEVLDPSEVDLKWSPPNEEGLRQFLVDEKGFNEDRIAKGIEKLKKGAKTATQGRLDSFFKPMSGKSNGTKRKADKKPGTSDSTSKKAKSGSKRTKTK</sequence>
<dbReference type="InterPro" id="IPR019974">
    <property type="entry name" value="XPG_CS"/>
</dbReference>
<evidence type="ECO:0000259" key="17">
    <source>
        <dbReference type="SMART" id="SM00484"/>
    </source>
</evidence>
<keyword evidence="6 15" id="KW-0255">Endonuclease</keyword>
<dbReference type="GO" id="GO:0017108">
    <property type="term" value="F:5'-flap endonuclease activity"/>
    <property type="evidence" value="ECO:0007669"/>
    <property type="project" value="UniProtKB-UniRule"/>
</dbReference>
<feature type="domain" description="XPG-I" evidence="17">
    <location>
        <begin position="147"/>
        <end position="219"/>
    </location>
</feature>
<evidence type="ECO:0000256" key="2">
    <source>
        <dbReference type="ARBA" id="ARBA00022553"/>
    </source>
</evidence>
<evidence type="ECO:0000259" key="18">
    <source>
        <dbReference type="SMART" id="SM00485"/>
    </source>
</evidence>
<dbReference type="GO" id="GO:0008409">
    <property type="term" value="F:5'-3' exonuclease activity"/>
    <property type="evidence" value="ECO:0007669"/>
    <property type="project" value="UniProtKB-UniRule"/>
</dbReference>
<dbReference type="GO" id="GO:0003677">
    <property type="term" value="F:DNA binding"/>
    <property type="evidence" value="ECO:0007669"/>
    <property type="project" value="UniProtKB-UniRule"/>
</dbReference>
<dbReference type="CDD" id="cd09907">
    <property type="entry name" value="H3TH_FEN1-Euk"/>
    <property type="match status" value="1"/>
</dbReference>
<feature type="compositionally biased region" description="Basic residues" evidence="16">
    <location>
        <begin position="370"/>
        <end position="382"/>
    </location>
</feature>
<dbReference type="GO" id="GO:0006284">
    <property type="term" value="P:base-excision repair"/>
    <property type="evidence" value="ECO:0007669"/>
    <property type="project" value="UniProtKB-UniRule"/>
</dbReference>
<evidence type="ECO:0000256" key="13">
    <source>
        <dbReference type="ARBA" id="ARBA00023242"/>
    </source>
</evidence>
<dbReference type="OrthoDB" id="1937206at2759"/>
<protein>
    <recommendedName>
        <fullName evidence="15">Flap endonuclease 1</fullName>
        <shortName evidence="15">FEN-1</shortName>
        <ecNumber evidence="15">3.1.-.-</ecNumber>
    </recommendedName>
    <alternativeName>
        <fullName evidence="15">Flap structure-specific endonuclease 1</fullName>
    </alternativeName>
</protein>
<evidence type="ECO:0000256" key="15">
    <source>
        <dbReference type="HAMAP-Rule" id="MF_03140"/>
    </source>
</evidence>
<comment type="similarity">
    <text evidence="14 15">Belongs to the XPG/RAD2 endonuclease family. FEN1 subfamily.</text>
</comment>
<feature type="domain" description="XPG N-terminal" evidence="18">
    <location>
        <begin position="1"/>
        <end position="108"/>
    </location>
</feature>
<keyword evidence="5 15" id="KW-0479">Metal-binding</keyword>
<evidence type="ECO:0000256" key="14">
    <source>
        <dbReference type="ARBA" id="ARBA00034726"/>
    </source>
</evidence>
<gene>
    <name evidence="19" type="primary">FEN1</name>
    <name evidence="19" type="ORF">H4219_001951</name>
</gene>
<dbReference type="InterPro" id="IPR008918">
    <property type="entry name" value="HhH2"/>
</dbReference>